<sequence>MGHFKILVVLDSRTFHKYFAPDRVEMSSSNGGMAEGDIGGEAEGNIGGRAVASAGNTSESSHSKDVSRPDVPSRDDSIEFIGIIRKEMRRIFPHVPDLDLLRWLGSQSDSRVSPKLRSDAMSKRIKLSELAKVVAKKTATSSSKGVMIYEASKTASKNRALDDRFKGK</sequence>
<gene>
    <name evidence="2" type="ORF">Acr_00g0008300</name>
</gene>
<dbReference type="Proteomes" id="UP000585474">
    <property type="component" value="Unassembled WGS sequence"/>
</dbReference>
<feature type="region of interest" description="Disordered" evidence="1">
    <location>
        <begin position="29"/>
        <end position="74"/>
    </location>
</feature>
<dbReference type="EMBL" id="BJWL01000099">
    <property type="protein sequence ID" value="GFS29766.1"/>
    <property type="molecule type" value="Genomic_DNA"/>
</dbReference>
<proteinExistence type="predicted"/>
<evidence type="ECO:0000313" key="3">
    <source>
        <dbReference type="Proteomes" id="UP000585474"/>
    </source>
</evidence>
<protein>
    <submittedName>
        <fullName evidence="2">Uncharacterized protein</fullName>
    </submittedName>
</protein>
<name>A0A7J0D8K5_9ERIC</name>
<evidence type="ECO:0000313" key="2">
    <source>
        <dbReference type="EMBL" id="GFS29766.1"/>
    </source>
</evidence>
<dbReference type="AlphaFoldDB" id="A0A7J0D8K5"/>
<feature type="compositionally biased region" description="Gly residues" evidence="1">
    <location>
        <begin position="33"/>
        <end position="47"/>
    </location>
</feature>
<keyword evidence="3" id="KW-1185">Reference proteome</keyword>
<feature type="compositionally biased region" description="Basic and acidic residues" evidence="1">
    <location>
        <begin position="61"/>
        <end position="74"/>
    </location>
</feature>
<comment type="caution">
    <text evidence="2">The sequence shown here is derived from an EMBL/GenBank/DDBJ whole genome shotgun (WGS) entry which is preliminary data.</text>
</comment>
<dbReference type="OrthoDB" id="10503069at2759"/>
<accession>A0A7J0D8K5</accession>
<evidence type="ECO:0000256" key="1">
    <source>
        <dbReference type="SAM" id="MobiDB-lite"/>
    </source>
</evidence>
<reference evidence="3" key="1">
    <citation type="submission" date="2019-07" db="EMBL/GenBank/DDBJ databases">
        <title>De Novo Assembly of kiwifruit Actinidia rufa.</title>
        <authorList>
            <person name="Sugita-Konishi S."/>
            <person name="Sato K."/>
            <person name="Mori E."/>
            <person name="Abe Y."/>
            <person name="Kisaki G."/>
            <person name="Hamano K."/>
            <person name="Suezawa K."/>
            <person name="Otani M."/>
            <person name="Fukuda T."/>
            <person name="Manabe T."/>
            <person name="Gomi K."/>
            <person name="Tabuchi M."/>
            <person name="Akimitsu K."/>
            <person name="Kataoka I."/>
        </authorList>
    </citation>
    <scope>NUCLEOTIDE SEQUENCE [LARGE SCALE GENOMIC DNA]</scope>
    <source>
        <strain evidence="3">cv. Fuchu</strain>
    </source>
</reference>
<organism evidence="2 3">
    <name type="scientific">Actinidia rufa</name>
    <dbReference type="NCBI Taxonomy" id="165716"/>
    <lineage>
        <taxon>Eukaryota</taxon>
        <taxon>Viridiplantae</taxon>
        <taxon>Streptophyta</taxon>
        <taxon>Embryophyta</taxon>
        <taxon>Tracheophyta</taxon>
        <taxon>Spermatophyta</taxon>
        <taxon>Magnoliopsida</taxon>
        <taxon>eudicotyledons</taxon>
        <taxon>Gunneridae</taxon>
        <taxon>Pentapetalae</taxon>
        <taxon>asterids</taxon>
        <taxon>Ericales</taxon>
        <taxon>Actinidiaceae</taxon>
        <taxon>Actinidia</taxon>
    </lineage>
</organism>